<dbReference type="GO" id="GO:0008234">
    <property type="term" value="F:cysteine-type peptidase activity"/>
    <property type="evidence" value="ECO:0007669"/>
    <property type="project" value="InterPro"/>
</dbReference>
<gene>
    <name evidence="3" type="ORF">HOV93_28420</name>
</gene>
<dbReference type="GO" id="GO:0006508">
    <property type="term" value="P:proteolysis"/>
    <property type="evidence" value="ECO:0007669"/>
    <property type="project" value="InterPro"/>
</dbReference>
<proteinExistence type="predicted"/>
<comment type="caution">
    <text evidence="3">The sequence shown here is derived from an EMBL/GenBank/DDBJ whole genome shotgun (WGS) entry which is preliminary data.</text>
</comment>
<evidence type="ECO:0000313" key="3">
    <source>
        <dbReference type="EMBL" id="MBA2115658.1"/>
    </source>
</evidence>
<dbReference type="Proteomes" id="UP000551616">
    <property type="component" value="Unassembled WGS sequence"/>
</dbReference>
<dbReference type="Gene3D" id="3.40.50.1460">
    <property type="match status" value="1"/>
</dbReference>
<evidence type="ECO:0000256" key="1">
    <source>
        <dbReference type="ARBA" id="ARBA00022729"/>
    </source>
</evidence>
<name>A0A7V9A7V2_9BACT</name>
<protein>
    <recommendedName>
        <fullName evidence="2">Gingipain domain-containing protein</fullName>
    </recommendedName>
</protein>
<dbReference type="InterPro" id="IPR029031">
    <property type="entry name" value="Gingipain_N_sf"/>
</dbReference>
<organism evidence="3 4">
    <name type="scientific">Bremerella alba</name>
    <dbReference type="NCBI Taxonomy" id="980252"/>
    <lineage>
        <taxon>Bacteria</taxon>
        <taxon>Pseudomonadati</taxon>
        <taxon>Planctomycetota</taxon>
        <taxon>Planctomycetia</taxon>
        <taxon>Pirellulales</taxon>
        <taxon>Pirellulaceae</taxon>
        <taxon>Bremerella</taxon>
    </lineage>
</organism>
<dbReference type="RefSeq" id="WP_207397084.1">
    <property type="nucleotide sequence ID" value="NZ_JABRWO010000007.1"/>
</dbReference>
<evidence type="ECO:0000259" key="2">
    <source>
        <dbReference type="Pfam" id="PF01364"/>
    </source>
</evidence>
<evidence type="ECO:0000313" key="4">
    <source>
        <dbReference type="Proteomes" id="UP000551616"/>
    </source>
</evidence>
<dbReference type="AlphaFoldDB" id="A0A7V9A7V2"/>
<dbReference type="SUPFAM" id="SSF52129">
    <property type="entry name" value="Caspase-like"/>
    <property type="match status" value="1"/>
</dbReference>
<dbReference type="Gene3D" id="3.40.50.10390">
    <property type="entry name" value="Gingipain r, domain 1"/>
    <property type="match status" value="1"/>
</dbReference>
<keyword evidence="4" id="KW-1185">Reference proteome</keyword>
<dbReference type="InterPro" id="IPR001769">
    <property type="entry name" value="Gingipain"/>
</dbReference>
<accession>A0A7V9A7V2</accession>
<dbReference type="Pfam" id="PF01364">
    <property type="entry name" value="Peptidase_C25"/>
    <property type="match status" value="1"/>
</dbReference>
<sequence>MPSGVILGEFGFIPGVQTDTLPSVGHFLTRWRKVLKFTISPFLDPAAMTSILVLALLMTAPEASSTEGFDTLVVCPEAYVTAMRPWLQYRMQQGHRIGVVTDVSSKEKIRTTIRDAAQSGPLKQVLLVGDVVADKSGGIGVPVHYQEAVVNVHFGSEPEIPTDNYYADLDDDQIPDLAVGRFSVANEEELKTIVAKTIDYESKLPPGDWQRRLHFVAGVGGFGSVVDTMMETITKKFLTDEIPAHFEAKVAQGSWRSIYCPDPREFRDEVVRQLNEGGLFWVYMGHGHVETLDYIRVPNDAYPILTNQDVAALRNETSSPIAIFLSCYTGAFDAPRDCLAEKLHREKGGPVAVFAGSRVTMPYAMSVMGTEMLQQYFNEKQPTLGQLLLHAKREAMQQGGKLGNRKMLDTMAALVSPKPGLLREERLEHMGLFNLLGDPLLKLPHASPVEVSAPGVAHPGSSIEIVGKTSLPGKVRVELVCRRDGCVAQLSKRATYQPLHDELVQYTKTYQSANDRLWHVVDAEQADGKFQVKLDIPEACHGPCHVRVWVEGASQVGLGSQDIAIQPLQVAEGILEGQIGE</sequence>
<dbReference type="EMBL" id="JABRWO010000007">
    <property type="protein sequence ID" value="MBA2115658.1"/>
    <property type="molecule type" value="Genomic_DNA"/>
</dbReference>
<reference evidence="3 4" key="1">
    <citation type="submission" date="2020-05" db="EMBL/GenBank/DDBJ databases">
        <title>Bremerella alba sp. nov., a novel planctomycete isolated from the surface of the macroalga Fucus spiralis.</title>
        <authorList>
            <person name="Godinho O."/>
            <person name="Botelho R."/>
            <person name="Albuquerque L."/>
            <person name="Wiegand S."/>
            <person name="Da Costa M.S."/>
            <person name="Lobo-Da-Cunha A."/>
            <person name="Jogler C."/>
            <person name="Lage O.M."/>
        </authorList>
    </citation>
    <scope>NUCLEOTIDE SEQUENCE [LARGE SCALE GENOMIC DNA]</scope>
    <source>
        <strain evidence="3 4">FF15</strain>
    </source>
</reference>
<feature type="domain" description="Gingipain" evidence="2">
    <location>
        <begin position="72"/>
        <end position="443"/>
    </location>
</feature>
<dbReference type="InterPro" id="IPR029030">
    <property type="entry name" value="Caspase-like_dom_sf"/>
</dbReference>
<keyword evidence="1" id="KW-0732">Signal</keyword>